<dbReference type="PANTHER" id="PTHR47566:SF1">
    <property type="entry name" value="PROTEIN NUD1"/>
    <property type="match status" value="1"/>
</dbReference>
<dbReference type="InterPro" id="IPR032675">
    <property type="entry name" value="LRR_dom_sf"/>
</dbReference>
<dbReference type="OrthoDB" id="7451790at2759"/>
<dbReference type="Gene3D" id="3.80.10.10">
    <property type="entry name" value="Ribonuclease Inhibitor"/>
    <property type="match status" value="4"/>
</dbReference>
<organism evidence="4 5">
    <name type="scientific">Zancudomyces culisetae</name>
    <name type="common">Gut fungus</name>
    <name type="synonym">Smittium culisetae</name>
    <dbReference type="NCBI Taxonomy" id="1213189"/>
    <lineage>
        <taxon>Eukaryota</taxon>
        <taxon>Fungi</taxon>
        <taxon>Fungi incertae sedis</taxon>
        <taxon>Zoopagomycota</taxon>
        <taxon>Kickxellomycotina</taxon>
        <taxon>Harpellomycetes</taxon>
        <taxon>Harpellales</taxon>
        <taxon>Legeriomycetaceae</taxon>
        <taxon>Zancudomyces</taxon>
    </lineage>
</organism>
<feature type="compositionally biased region" description="Basic and acidic residues" evidence="3">
    <location>
        <begin position="180"/>
        <end position="193"/>
    </location>
</feature>
<feature type="region of interest" description="Disordered" evidence="3">
    <location>
        <begin position="15"/>
        <end position="47"/>
    </location>
</feature>
<feature type="region of interest" description="Disordered" evidence="3">
    <location>
        <begin position="412"/>
        <end position="441"/>
    </location>
</feature>
<evidence type="ECO:0000313" key="4">
    <source>
        <dbReference type="EMBL" id="OMH79351.1"/>
    </source>
</evidence>
<dbReference type="PROSITE" id="PS51450">
    <property type="entry name" value="LRR"/>
    <property type="match status" value="4"/>
</dbReference>
<keyword evidence="2" id="KW-0677">Repeat</keyword>
<dbReference type="InterPro" id="IPR052574">
    <property type="entry name" value="CDIRP"/>
</dbReference>
<dbReference type="InterPro" id="IPR001611">
    <property type="entry name" value="Leu-rich_rpt"/>
</dbReference>
<dbReference type="EMBL" id="LSSK01001576">
    <property type="protein sequence ID" value="OMH79351.1"/>
    <property type="molecule type" value="Genomic_DNA"/>
</dbReference>
<dbReference type="InterPro" id="IPR003591">
    <property type="entry name" value="Leu-rich_rpt_typical-subtyp"/>
</dbReference>
<dbReference type="GO" id="GO:0035591">
    <property type="term" value="F:signaling adaptor activity"/>
    <property type="evidence" value="ECO:0007669"/>
    <property type="project" value="TreeGrafter"/>
</dbReference>
<gene>
    <name evidence="4" type="ORF">AX774_g7232</name>
</gene>
<feature type="compositionally biased region" description="Basic and acidic residues" evidence="3">
    <location>
        <begin position="425"/>
        <end position="434"/>
    </location>
</feature>
<feature type="region of interest" description="Disordered" evidence="3">
    <location>
        <begin position="268"/>
        <end position="290"/>
    </location>
</feature>
<evidence type="ECO:0000256" key="3">
    <source>
        <dbReference type="SAM" id="MobiDB-lite"/>
    </source>
</evidence>
<keyword evidence="1" id="KW-0433">Leucine-rich repeat</keyword>
<dbReference type="Proteomes" id="UP000188320">
    <property type="component" value="Unassembled WGS sequence"/>
</dbReference>
<keyword evidence="5" id="KW-1185">Reference proteome</keyword>
<proteinExistence type="predicted"/>
<evidence type="ECO:0000313" key="5">
    <source>
        <dbReference type="Proteomes" id="UP000188320"/>
    </source>
</evidence>
<dbReference type="SUPFAM" id="SSF52058">
    <property type="entry name" value="L domain-like"/>
    <property type="match status" value="2"/>
</dbReference>
<feature type="region of interest" description="Disordered" evidence="3">
    <location>
        <begin position="180"/>
        <end position="228"/>
    </location>
</feature>
<sequence>MGKFNNTIARVFESAKARKNTRKGKKQTDQIPEEPAVEENVNKPDKLAEKKIEQQVEERNSSSIRVEPALDVILEKETQEKLSKASVSERKSKEYTTDLNISINDSVFNEMIGLQSEEELIKQLENVSEKIVTANLDNVEDDTFQINMDSGETDEIAIFRRSVMSGIFSPLLIERMFKDSKKSGSHSNDKRESSTSQDSAGSNRKMVDKNKNKNKDRENSTEVGKNEEDSINRLLWGKEAEKINADKQREQYGKQEYEDSIGGSIISKERSINPRPDSAKGYIDSPENSPLENVLRKNILKKAKQEASSKHGTGRIESNASKVTNNRVSFVDTVKSGSKVDELRLLSTKGSIISVSSFEAKKNKSYRFRQENNESGNNRLRDLKKKSMPVGIYSSYTSGRPGIRVVSTATVSGTPAMRSARSGTKSRERNESKNMESSGLYRKKSNLSALTNLERSKMDEESFIHKNMSLARGKAMLTYDSDSNYTNYYSDEEISIESKITEEMQGLRMFGREGIEIDLSAGGKKVTDLSQTDGSSIASKKSTAPLLITPGDFNEPLPDRVGNMILDKKRKQWVNVNEYIPVEEDSDGNTRQLQSRYKAYSRSSTGVDRGGARSVYNNNSGGESSAPMLFGPESHRRGTIHTSNSYSKMNKDSDIKGYIASVSEEYFYNALNKKTMLATISDAGFEERKSSESEKRRNKSFAGEIDSLRKIIMTDNNLMHLNNKYFADTIERGLGRQETKRPPKINFTIDTNYNEQQGRDGAQELEDTLFSKIRSRNIAGEHLTILNLSGCGLRSLVGLSKHQPMLEYLNIQNNKISSVEGIPEDLVNLEAKNNWISFNDGKKFRLRDKLPHLEVVDMSNNQVSDIGVFSGLLHLRVLIIDKNQISTLSSLGRCTRLRKLSLAGNFVTQFDLDLREKMPRLEELDLSNNRIESFEAFTRFSSIKVLNLEANDIRNIGGTILTMPKLTALNLANNPKLFSSRSEALEALIRPEIFPALKTLRVDGCLLKTARSAIPKLQKLLIRGNLKTLDKPLEIYLDNTSLFSLKQLVISNRMLSIVDSMVNNSGWCMASLTRLELTFCGLTSLPSNFSQLFANLELLDLSGNTDLHELPMGLVNLHRLKVLRCQYTAIGCRDTLPAHKHSKGSLNSVYTTDLHKSADDSFVSDSSRISQHQLWPQLLSKKILSNMKNLVELDFRGCPLTQLIYSSKDPTPFTHFLNLISRPSMAATSLLKKNNQLNLLNSYSIKPLSRTHISEFDLDLLCQIESLFVCRQSVLDSLLSSPDLQILTPSVSSFSPSQLPAPSPLSDYHGDVAKNRHFSNSYSVYSAYSQSPISPPSSIASVSSSFSSTSSLNNFYTKPQLSSIANDKKPIPPTPSLYPYPSKSSSYELDSFYALDRSHCLLLEKSTLGSNLLFYRDFYRINVKNILPNLKFLDGLPTSV</sequence>
<evidence type="ECO:0000256" key="1">
    <source>
        <dbReference type="ARBA" id="ARBA00022614"/>
    </source>
</evidence>
<dbReference type="PANTHER" id="PTHR47566">
    <property type="match status" value="1"/>
</dbReference>
<name>A0A1R1PEG5_ZANCU</name>
<feature type="compositionally biased region" description="Basic and acidic residues" evidence="3">
    <location>
        <begin position="205"/>
        <end position="228"/>
    </location>
</feature>
<feature type="region of interest" description="Disordered" evidence="3">
    <location>
        <begin position="600"/>
        <end position="645"/>
    </location>
</feature>
<accession>A0A1R1PEG5</accession>
<dbReference type="Pfam" id="PF13855">
    <property type="entry name" value="LRR_8"/>
    <property type="match status" value="1"/>
</dbReference>
<dbReference type="Pfam" id="PF13516">
    <property type="entry name" value="LRR_6"/>
    <property type="match status" value="1"/>
</dbReference>
<protein>
    <submittedName>
        <fullName evidence="4">Septation initiation network scaffold protein cdc11</fullName>
    </submittedName>
</protein>
<reference evidence="5" key="1">
    <citation type="submission" date="2017-01" db="EMBL/GenBank/DDBJ databases">
        <authorList>
            <person name="Wang Y."/>
            <person name="White M."/>
            <person name="Kvist S."/>
            <person name="Moncalvo J.-M."/>
        </authorList>
    </citation>
    <scope>NUCLEOTIDE SEQUENCE [LARGE SCALE GENOMIC DNA]</scope>
    <source>
        <strain evidence="5">COL-18-3</strain>
    </source>
</reference>
<dbReference type="SMART" id="SM00369">
    <property type="entry name" value="LRR_TYP"/>
    <property type="match status" value="5"/>
</dbReference>
<comment type="caution">
    <text evidence="4">The sequence shown here is derived from an EMBL/GenBank/DDBJ whole genome shotgun (WGS) entry which is preliminary data.</text>
</comment>
<evidence type="ECO:0000256" key="2">
    <source>
        <dbReference type="ARBA" id="ARBA00022737"/>
    </source>
</evidence>